<evidence type="ECO:0000256" key="3">
    <source>
        <dbReference type="ARBA" id="ARBA00013368"/>
    </source>
</evidence>
<protein>
    <recommendedName>
        <fullName evidence="3">Nuclease SbcCD subunit C</fullName>
    </recommendedName>
</protein>
<dbReference type="Gene3D" id="3.40.50.300">
    <property type="entry name" value="P-loop containing nucleotide triphosphate hydrolases"/>
    <property type="match status" value="2"/>
</dbReference>
<evidence type="ECO:0000313" key="8">
    <source>
        <dbReference type="Proteomes" id="UP000649289"/>
    </source>
</evidence>
<dbReference type="Pfam" id="PF13558">
    <property type="entry name" value="SbcC_Walker_B"/>
    <property type="match status" value="1"/>
</dbReference>
<comment type="subunit">
    <text evidence="2">Heterodimer of SbcC and SbcD.</text>
</comment>
<dbReference type="SUPFAM" id="SSF52540">
    <property type="entry name" value="P-loop containing nucleoside triphosphate hydrolases"/>
    <property type="match status" value="1"/>
</dbReference>
<gene>
    <name evidence="7" type="ORF">IEZ25_07250</name>
</gene>
<feature type="domain" description="Rad50/SbcC-type AAA" evidence="6">
    <location>
        <begin position="6"/>
        <end position="187"/>
    </location>
</feature>
<proteinExistence type="inferred from homology"/>
<evidence type="ECO:0000256" key="5">
    <source>
        <dbReference type="SAM" id="MobiDB-lite"/>
    </source>
</evidence>
<evidence type="ECO:0000259" key="6">
    <source>
        <dbReference type="Pfam" id="PF13476"/>
    </source>
</evidence>
<evidence type="ECO:0000256" key="2">
    <source>
        <dbReference type="ARBA" id="ARBA00011322"/>
    </source>
</evidence>
<dbReference type="PANTHER" id="PTHR32114">
    <property type="entry name" value="ABC TRANSPORTER ABCH.3"/>
    <property type="match status" value="1"/>
</dbReference>
<accession>A0ABR8MI19</accession>
<dbReference type="Pfam" id="PF13476">
    <property type="entry name" value="AAA_23"/>
    <property type="match status" value="1"/>
</dbReference>
<dbReference type="InterPro" id="IPR038729">
    <property type="entry name" value="Rad50/SbcC_AAA"/>
</dbReference>
<evidence type="ECO:0000256" key="4">
    <source>
        <dbReference type="SAM" id="Coils"/>
    </source>
</evidence>
<feature type="region of interest" description="Disordered" evidence="5">
    <location>
        <begin position="550"/>
        <end position="576"/>
    </location>
</feature>
<feature type="coiled-coil region" evidence="4">
    <location>
        <begin position="486"/>
        <end position="520"/>
    </location>
</feature>
<keyword evidence="4" id="KW-0175">Coiled coil</keyword>
<keyword evidence="8" id="KW-1185">Reference proteome</keyword>
<reference evidence="7 8" key="1">
    <citation type="submission" date="2020-09" db="EMBL/GenBank/DDBJ databases">
        <title>novel species in genus Nocardioides.</title>
        <authorList>
            <person name="Zhang G."/>
        </authorList>
    </citation>
    <scope>NUCLEOTIDE SEQUENCE [LARGE SCALE GENOMIC DNA]</scope>
    <source>
        <strain evidence="7 8">19197</strain>
    </source>
</reference>
<comment type="caution">
    <text evidence="7">The sequence shown here is derived from an EMBL/GenBank/DDBJ whole genome shotgun (WGS) entry which is preliminary data.</text>
</comment>
<dbReference type="RefSeq" id="WP_191198760.1">
    <property type="nucleotide sequence ID" value="NZ_BAAAPA010000004.1"/>
</dbReference>
<evidence type="ECO:0000256" key="1">
    <source>
        <dbReference type="ARBA" id="ARBA00006930"/>
    </source>
</evidence>
<dbReference type="Proteomes" id="UP000649289">
    <property type="component" value="Unassembled WGS sequence"/>
</dbReference>
<organism evidence="7 8">
    <name type="scientific">Nocardioides hwasunensis</name>
    <dbReference type="NCBI Taxonomy" id="397258"/>
    <lineage>
        <taxon>Bacteria</taxon>
        <taxon>Bacillati</taxon>
        <taxon>Actinomycetota</taxon>
        <taxon>Actinomycetes</taxon>
        <taxon>Propionibacteriales</taxon>
        <taxon>Nocardioidaceae</taxon>
        <taxon>Nocardioides</taxon>
    </lineage>
</organism>
<comment type="similarity">
    <text evidence="1">Belongs to the SMC family. SbcC subfamily.</text>
</comment>
<evidence type="ECO:0000313" key="7">
    <source>
        <dbReference type="EMBL" id="MBD3914407.1"/>
    </source>
</evidence>
<sequence length="1026" mass="111018">MRLHHLEVTAFGPFADRTRIDFDTLSDAGLFLLSGPTGAGKSSILDAVCFALYGDVPGDRSTAKRLRSDHAGDDVVPRVVLEATLSGRRFRIDRSPAWVRPKKRGSGTTTEQARVVISERRPTAGSSGPDGGGGHQWHPLSTRLDETGHLVTRLVGMTLPQFCQVALLPQGRFQAFLRARSEDRHALLQQVFQTGRFDRTERWLRERRVELRRASDAHHRAVADLVSRVSEVGCDTSPDQWSVEPAVLDQWLDSLATSTAAEHDEQAATLEVLVADEREAAETLAAGTRLAGLQARRAAAERDRAALLTASDDHVRQRRRLDEAHRSAPVRPLHLLALDARRTVDDLDRRVDAARGALVDLLAEQAGPALPDDAGLLGDQPLDGLTIPAAPLDDQGVADLQREATRMLTDIARVRPLQHQALDLERQLVRVGRDRDQQVDDLLAVEVRLAQLPDVIEALGPALTRARAARARAETLALELGVLDERLAAARTAEELEVLVAAAERELREVQESRLIAREALVEIRERRLDGMAAEIACQLAVGASCPVCGSAQHPRPASPTPGAPDESAEREARRAVDDLEGVVEAHAQQVRGLATRLAASRAEAAAPVDQLLARTEEARGCLDQARGEADGLEDLTAREAQLRAEVQRLSATRHDLATAVAQHDTETAVLASRVDDLRTQVAAVAGEGADLDALARFHQEVERLTHDHRTVTADLARARATATQTQQAADETAMAAGFPSASAAAERWLTESEVDAAQAAVDRHDRELARVEEVLADPELAHATTSEPPDLDGLASAHAEVRQAAASAHQRTVGLRERASRLRALRDEVRAAVAAWAPVRDDLDLVADLASLVDGKHPDNRMQMRLSAYVLAHRLGQVVDAANLRLSTMSDQRYSLVHTGQRGAGETRGGLSLLVRDDWTGDSRDPATLSGGETFVVSLALALGLADVITQEAGGTDLDTLFVDEGFGSLDAETLEDVMDTLDSLRDGGRVVGVVSHVPELQTRIPTQLRVLRGRHGSRVALRLA</sequence>
<dbReference type="InterPro" id="IPR027417">
    <property type="entry name" value="P-loop_NTPase"/>
</dbReference>
<feature type="region of interest" description="Disordered" evidence="5">
    <location>
        <begin position="120"/>
        <end position="139"/>
    </location>
</feature>
<dbReference type="EMBL" id="JACXYY010000003">
    <property type="protein sequence ID" value="MBD3914407.1"/>
    <property type="molecule type" value="Genomic_DNA"/>
</dbReference>
<dbReference type="PANTHER" id="PTHR32114:SF2">
    <property type="entry name" value="ABC TRANSPORTER ABCH.3"/>
    <property type="match status" value="1"/>
</dbReference>
<name>A0ABR8MI19_9ACTN</name>